<comment type="catalytic activity">
    <reaction evidence="8 9">
        <text>(8S)-8-amino-7-oxononanoate + S-adenosyl-L-methionine = S-adenosyl-4-methylsulfanyl-2-oxobutanoate + (7R,8S)-7,8-diammoniononanoate</text>
        <dbReference type="Rhea" id="RHEA:16861"/>
        <dbReference type="ChEBI" id="CHEBI:16490"/>
        <dbReference type="ChEBI" id="CHEBI:59789"/>
        <dbReference type="ChEBI" id="CHEBI:149468"/>
        <dbReference type="ChEBI" id="CHEBI:149469"/>
        <dbReference type="EC" id="2.6.1.62"/>
    </reaction>
</comment>
<feature type="modified residue" description="N6-(pyridoxal phosphate)lysine" evidence="9">
    <location>
        <position position="302"/>
    </location>
</feature>
<feature type="binding site" evidence="9">
    <location>
        <position position="179"/>
    </location>
    <ligand>
        <name>substrate</name>
    </ligand>
</feature>
<dbReference type="GO" id="GO:0009102">
    <property type="term" value="P:biotin biosynthetic process"/>
    <property type="evidence" value="ECO:0007669"/>
    <property type="project" value="UniProtKB-UniRule"/>
</dbReference>
<proteinExistence type="inferred from homology"/>
<feature type="binding site" evidence="9">
    <location>
        <begin position="337"/>
        <end position="338"/>
    </location>
    <ligand>
        <name>pyridoxal 5'-phosphate</name>
        <dbReference type="ChEBI" id="CHEBI:597326"/>
    </ligand>
</feature>
<evidence type="ECO:0000256" key="2">
    <source>
        <dbReference type="ARBA" id="ARBA00005063"/>
    </source>
</evidence>
<evidence type="ECO:0000256" key="9">
    <source>
        <dbReference type="HAMAP-Rule" id="MF_00834"/>
    </source>
</evidence>
<dbReference type="CDD" id="cd00610">
    <property type="entry name" value="OAT_like"/>
    <property type="match status" value="1"/>
</dbReference>
<feature type="binding site" evidence="9">
    <location>
        <begin position="146"/>
        <end position="147"/>
    </location>
    <ligand>
        <name>pyridoxal 5'-phosphate</name>
        <dbReference type="ChEBI" id="CHEBI:597326"/>
    </ligand>
</feature>
<organism evidence="10 11">
    <name type="scientific">Ehrlichia ruminantium (strain Welgevonden)</name>
    <dbReference type="NCBI Taxonomy" id="254945"/>
    <lineage>
        <taxon>Bacteria</taxon>
        <taxon>Pseudomonadati</taxon>
        <taxon>Pseudomonadota</taxon>
        <taxon>Alphaproteobacteria</taxon>
        <taxon>Rickettsiales</taxon>
        <taxon>Anaplasmataceae</taxon>
        <taxon>Ehrlichia</taxon>
    </lineage>
</organism>
<dbReference type="SUPFAM" id="SSF53383">
    <property type="entry name" value="PLP-dependent transferases"/>
    <property type="match status" value="1"/>
</dbReference>
<dbReference type="InterPro" id="IPR005815">
    <property type="entry name" value="BioA"/>
</dbReference>
<evidence type="ECO:0000256" key="1">
    <source>
        <dbReference type="ARBA" id="ARBA00001933"/>
    </source>
</evidence>
<dbReference type="InterPro" id="IPR005814">
    <property type="entry name" value="Aminotrans_3"/>
</dbReference>
<dbReference type="FunFam" id="3.40.640.10:FF:000004">
    <property type="entry name" value="Acetylornithine aminotransferase"/>
    <property type="match status" value="1"/>
</dbReference>
<keyword evidence="11" id="KW-1185">Reference proteome</keyword>
<dbReference type="HOGENOM" id="CLU_016922_4_3_5"/>
<comment type="subcellular location">
    <subcellularLocation>
        <location evidence="9">Cytoplasm</location>
    </subcellularLocation>
</comment>
<evidence type="ECO:0000256" key="8">
    <source>
        <dbReference type="ARBA" id="ARBA00048449"/>
    </source>
</evidence>
<dbReference type="HAMAP" id="MF_00834">
    <property type="entry name" value="BioA"/>
    <property type="match status" value="1"/>
</dbReference>
<dbReference type="Pfam" id="PF00202">
    <property type="entry name" value="Aminotran_3"/>
    <property type="match status" value="1"/>
</dbReference>
<dbReference type="NCBIfam" id="TIGR00508">
    <property type="entry name" value="bioA"/>
    <property type="match status" value="1"/>
</dbReference>
<dbReference type="EMBL" id="CR925678">
    <property type="protein sequence ID" value="CAI26893.1"/>
    <property type="molecule type" value="Genomic_DNA"/>
</dbReference>
<dbReference type="InterPro" id="IPR049704">
    <property type="entry name" value="Aminotrans_3_PPA_site"/>
</dbReference>
<dbReference type="PIRSF" id="PIRSF000521">
    <property type="entry name" value="Transaminase_4ab_Lys_Orn"/>
    <property type="match status" value="1"/>
</dbReference>
<evidence type="ECO:0000256" key="4">
    <source>
        <dbReference type="ARBA" id="ARBA00022679"/>
    </source>
</evidence>
<evidence type="ECO:0000256" key="6">
    <source>
        <dbReference type="ARBA" id="ARBA00022756"/>
    </source>
</evidence>
<dbReference type="GO" id="GO:0005737">
    <property type="term" value="C:cytoplasm"/>
    <property type="evidence" value="ECO:0007669"/>
    <property type="project" value="UniProtKB-SubCell"/>
</dbReference>
<dbReference type="AlphaFoldDB" id="A0A0H3M139"/>
<feature type="site" description="Participates in the substrate recognition with KAPA and in a stacking interaction with the adenine ring of SAM" evidence="9">
    <location>
        <position position="50"/>
    </location>
</feature>
<dbReference type="NCBIfam" id="NF004624">
    <property type="entry name" value="PRK05964.1"/>
    <property type="match status" value="1"/>
</dbReference>
<comment type="similarity">
    <text evidence="9">Belongs to the class-III pyridoxal-phosphate-dependent aminotransferase family. BioA subfamily.</text>
</comment>
<feature type="binding site" evidence="9">
    <location>
        <position position="85"/>
    </location>
    <ligand>
        <name>substrate</name>
    </ligand>
</feature>
<dbReference type="GO" id="GO:0004015">
    <property type="term" value="F:adenosylmethionine-8-amino-7-oxononanoate transaminase activity"/>
    <property type="evidence" value="ECO:0007669"/>
    <property type="project" value="UniProtKB-UniRule"/>
</dbReference>
<sequence length="455" mass="51272">MINMKYLFFSLSLTIQYFIIKLFIKKSNYKMHTHSCLWFDKGYKNIWMPYTQMKNTPLPLKVKSASGCYIILEDDTKLLDGISSWWSVCHGYSHPHIVKKIQDQVAQLSHVMFPGLAHEQSYTLASRLANMSPQKKMERVFFSDSGSTAVEVAMKMAVQFYSNMGDTNKCHFISFIHGYHGDTMGCMSVSDPENIHGNKFKKYHPSQFRVLLPQNKKEIENFRSIVHSIKDSTAAIILEPILQAAGGMLLHQPSIVKEIYDIAHDNNILFIADEVATGFTRTGRMFACDEVGIVPDIMVIGKALTGGFCTLSATLSVPEVYNAFLSDNINDAFMHGPTFMGNPLACAAANASLDLFDMGDVIQKVAIIENQLNSELNIFKQLNYVVDIRVKGATGIIELENNLINKNHIIKKGIESNIWIRPLGNVIYVMPPFIINTNELSQLIKSIYLILKHNI</sequence>
<evidence type="ECO:0000256" key="5">
    <source>
        <dbReference type="ARBA" id="ARBA00022691"/>
    </source>
</evidence>
<feature type="binding site" evidence="9">
    <location>
        <position position="336"/>
    </location>
    <ligand>
        <name>substrate</name>
    </ligand>
</feature>
<evidence type="ECO:0000256" key="7">
    <source>
        <dbReference type="ARBA" id="ARBA00022898"/>
    </source>
</evidence>
<comment type="cofactor">
    <cofactor evidence="1 9">
        <name>pyridoxal 5'-phosphate</name>
        <dbReference type="ChEBI" id="CHEBI:597326"/>
    </cofactor>
</comment>
<keyword evidence="6 9" id="KW-0093">Biotin biosynthesis</keyword>
<dbReference type="Gene3D" id="3.40.640.10">
    <property type="entry name" value="Type I PLP-dependent aspartate aminotransferase-like (Major domain)"/>
    <property type="match status" value="1"/>
</dbReference>
<name>A0A0H3M139_EHRRW</name>
<evidence type="ECO:0000313" key="10">
    <source>
        <dbReference type="EMBL" id="CAI26893.1"/>
    </source>
</evidence>
<dbReference type="GO" id="GO:0030170">
    <property type="term" value="F:pyridoxal phosphate binding"/>
    <property type="evidence" value="ECO:0007669"/>
    <property type="project" value="UniProtKB-UniRule"/>
</dbReference>
<evidence type="ECO:0000313" key="11">
    <source>
        <dbReference type="Proteomes" id="UP000001021"/>
    </source>
</evidence>
<feature type="binding site" evidence="9">
    <location>
        <position position="421"/>
    </location>
    <ligand>
        <name>substrate</name>
    </ligand>
</feature>
<evidence type="ECO:0000256" key="3">
    <source>
        <dbReference type="ARBA" id="ARBA00022576"/>
    </source>
</evidence>
<dbReference type="PROSITE" id="PS00600">
    <property type="entry name" value="AA_TRANSFER_CLASS_3"/>
    <property type="match status" value="1"/>
</dbReference>
<dbReference type="KEGG" id="erw:ERWE_CDS_03990"/>
<keyword evidence="3 9" id="KW-0032">Aminotransferase</keyword>
<dbReference type="PANTHER" id="PTHR42684">
    <property type="entry name" value="ADENOSYLMETHIONINE-8-AMINO-7-OXONONANOATE AMINOTRANSFERASE"/>
    <property type="match status" value="1"/>
</dbReference>
<dbReference type="PANTHER" id="PTHR42684:SF17">
    <property type="entry name" value="ADENOSYLMETHIONINE-8-AMINO-7-OXONONANOATE AMINOTRANSFERASE"/>
    <property type="match status" value="1"/>
</dbReference>
<gene>
    <name evidence="9 10" type="primary">bioA</name>
    <name evidence="10" type="ordered locus">ERWE_CDS_03990</name>
</gene>
<comment type="function">
    <text evidence="9">Catalyzes the transfer of the alpha-amino group from S-adenosyl-L-methionine (SAM) to 7-keto-8-aminopelargonic acid (KAPA) to form 7,8-diaminopelargonic acid (DAPA). It is the only aminotransferase known to utilize SAM as an amino donor.</text>
</comment>
<comment type="subunit">
    <text evidence="9">Homodimer.</text>
</comment>
<reference evidence="10 11" key="1">
    <citation type="journal article" date="2006" name="J. Bacteriol.">
        <title>Comparative genomic analysis of three strains of Ehrlichia ruminantium reveals an active process of genome size plasticity.</title>
        <authorList>
            <person name="Frutos R."/>
            <person name="Viari A."/>
            <person name="Ferraz C."/>
            <person name="Morgat A."/>
            <person name="Eychenie S."/>
            <person name="Kandassami Y."/>
            <person name="Chantal I."/>
            <person name="Bensaid A."/>
            <person name="Coissac E."/>
            <person name="Vachiery N."/>
            <person name="Demaille J."/>
            <person name="Martinez D."/>
        </authorList>
    </citation>
    <scope>NUCLEOTIDE SEQUENCE [LARGE SCALE GENOMIC DNA]</scope>
    <source>
        <strain evidence="10 11">Welgevonden</strain>
    </source>
</reference>
<dbReference type="EC" id="2.6.1.62" evidence="9"/>
<feature type="binding site" evidence="9">
    <location>
        <position position="273"/>
    </location>
    <ligand>
        <name>pyridoxal 5'-phosphate</name>
        <dbReference type="ChEBI" id="CHEBI:597326"/>
    </ligand>
</feature>
<dbReference type="InterPro" id="IPR015422">
    <property type="entry name" value="PyrdxlP-dep_Trfase_small"/>
</dbReference>
<keyword evidence="7 9" id="KW-0663">Pyridoxal phosphate</keyword>
<dbReference type="InterPro" id="IPR015421">
    <property type="entry name" value="PyrdxlP-dep_Trfase_major"/>
</dbReference>
<dbReference type="UniPathway" id="UPA00078">
    <property type="reaction ID" value="UER00160"/>
</dbReference>
<keyword evidence="9" id="KW-0963">Cytoplasm</keyword>
<comment type="pathway">
    <text evidence="2 9">Cofactor biosynthesis; biotin biosynthesis; 7,8-diaminononanoate from 8-amino-7-oxononanoate (SAM route): step 1/1.</text>
</comment>
<dbReference type="Gene3D" id="3.90.1150.10">
    <property type="entry name" value="Aspartate Aminotransferase, domain 1"/>
    <property type="match status" value="1"/>
</dbReference>
<dbReference type="InterPro" id="IPR015424">
    <property type="entry name" value="PyrdxlP-dep_Trfase"/>
</dbReference>
<keyword evidence="4 9" id="KW-0808">Transferase</keyword>
<feature type="binding site" evidence="9">
    <location>
        <position position="302"/>
    </location>
    <ligand>
        <name>substrate</name>
    </ligand>
</feature>
<accession>A0A0H3M139</accession>
<dbReference type="eggNOG" id="COG0161">
    <property type="taxonomic scope" value="Bacteria"/>
</dbReference>
<protein>
    <recommendedName>
        <fullName evidence="9">Adenosylmethionine-8-amino-7-oxononanoate aminotransferase</fullName>
        <ecNumber evidence="9">2.6.1.62</ecNumber>
    </recommendedName>
    <alternativeName>
        <fullName evidence="9">7,8-diamino-pelargonic acid aminotransferase</fullName>
        <shortName evidence="9">DAPA AT</shortName>
        <shortName evidence="9">DAPA aminotransferase</shortName>
    </alternativeName>
    <alternativeName>
        <fullName evidence="9">7,8-diaminononanoate synthase</fullName>
        <shortName evidence="9">DANS</shortName>
    </alternativeName>
    <alternativeName>
        <fullName evidence="9">Diaminopelargonic acid synthase</fullName>
    </alternativeName>
</protein>
<dbReference type="Proteomes" id="UP000001021">
    <property type="component" value="Chromosome"/>
</dbReference>
<keyword evidence="5 9" id="KW-0949">S-adenosyl-L-methionine</keyword>